<evidence type="ECO:0000256" key="6">
    <source>
        <dbReference type="ARBA" id="ARBA00032535"/>
    </source>
</evidence>
<dbReference type="eggNOG" id="COG1227">
    <property type="taxonomic scope" value="Bacteria"/>
</dbReference>
<gene>
    <name evidence="9" type="ordered locus">Ccur_10110</name>
</gene>
<dbReference type="KEGG" id="ccu:Ccur_10110"/>
<keyword evidence="4" id="KW-0378">Hydrolase</keyword>
<evidence type="ECO:0000313" key="10">
    <source>
        <dbReference type="Proteomes" id="UP000000954"/>
    </source>
</evidence>
<dbReference type="Pfam" id="PF02833">
    <property type="entry name" value="DHHA2"/>
    <property type="match status" value="1"/>
</dbReference>
<comment type="catalytic activity">
    <reaction evidence="7">
        <text>diphosphate + H2O = 2 phosphate + H(+)</text>
        <dbReference type="Rhea" id="RHEA:24576"/>
        <dbReference type="ChEBI" id="CHEBI:15377"/>
        <dbReference type="ChEBI" id="CHEBI:15378"/>
        <dbReference type="ChEBI" id="CHEBI:33019"/>
        <dbReference type="ChEBI" id="CHEBI:43474"/>
        <dbReference type="EC" id="3.6.1.1"/>
    </reaction>
</comment>
<dbReference type="GO" id="GO:0046872">
    <property type="term" value="F:metal ion binding"/>
    <property type="evidence" value="ECO:0007669"/>
    <property type="project" value="UniProtKB-KW"/>
</dbReference>
<evidence type="ECO:0000256" key="2">
    <source>
        <dbReference type="ARBA" id="ARBA00012146"/>
    </source>
</evidence>
<dbReference type="OrthoDB" id="9766150at2"/>
<dbReference type="SMART" id="SM01131">
    <property type="entry name" value="DHHA2"/>
    <property type="match status" value="1"/>
</dbReference>
<evidence type="ECO:0000256" key="5">
    <source>
        <dbReference type="ARBA" id="ARBA00023211"/>
    </source>
</evidence>
<evidence type="ECO:0000256" key="3">
    <source>
        <dbReference type="ARBA" id="ARBA00022723"/>
    </source>
</evidence>
<dbReference type="EC" id="3.6.1.1" evidence="2"/>
<dbReference type="InterPro" id="IPR001667">
    <property type="entry name" value="DDH_dom"/>
</dbReference>
<dbReference type="PANTHER" id="PTHR12112:SF22">
    <property type="entry name" value="MANGANESE-DEPENDENT INORGANIC PYROPHOSPHATASE-RELATED"/>
    <property type="match status" value="1"/>
</dbReference>
<dbReference type="RefSeq" id="WP_012803387.1">
    <property type="nucleotide sequence ID" value="NC_013170.1"/>
</dbReference>
<comment type="cofactor">
    <cofactor evidence="1">
        <name>Mn(2+)</name>
        <dbReference type="ChEBI" id="CHEBI:29035"/>
    </cofactor>
</comment>
<dbReference type="HOGENOM" id="CLU_025243_0_1_11"/>
<dbReference type="Proteomes" id="UP000000954">
    <property type="component" value="Chromosome"/>
</dbReference>
<dbReference type="EMBL" id="CP001682">
    <property type="protein sequence ID" value="ACU94702.1"/>
    <property type="molecule type" value="Genomic_DNA"/>
</dbReference>
<sequence length="311" mass="33964">MADKILIVGHKNPDNDAVSAAIGLAYFENELARRRGEDAEYQPVRLGSLPPETEWNLAENGIPVPELIERVGEGDKVILVDHNELSQAVDGLTEAEVVGIVDHHRIGDVTTSAPIYMSVFPWGSSATVVAMFYRWHDIDMPVGIANVLLSAILTDTVILKSPTATKVDEEVIAYLEGITGKNHVEFGQELFRCRGREEDLAIETYVGADAKEFAVAGGTVLIAQHETVDLPAAMKREDEARAYMRSLISEHGYDFVLLLVTDILNEGSNFIVEGDHTLVDKVFSIDSSSAVWMPGVLSRKKQVAAPILAAQ</sequence>
<dbReference type="PANTHER" id="PTHR12112">
    <property type="entry name" value="BNIP - RELATED"/>
    <property type="match status" value="1"/>
</dbReference>
<dbReference type="InterPro" id="IPR038222">
    <property type="entry name" value="DHHA2_dom_sf"/>
</dbReference>
<keyword evidence="5" id="KW-0464">Manganese</keyword>
<dbReference type="Pfam" id="PF01368">
    <property type="entry name" value="DHH"/>
    <property type="match status" value="1"/>
</dbReference>
<name>C7MP62_CRYCD</name>
<organism evidence="9 10">
    <name type="scientific">Cryptobacterium curtum (strain ATCC 700683 / DSM 15641 / CCUG 43107 / 12-3)</name>
    <dbReference type="NCBI Taxonomy" id="469378"/>
    <lineage>
        <taxon>Bacteria</taxon>
        <taxon>Bacillati</taxon>
        <taxon>Actinomycetota</taxon>
        <taxon>Coriobacteriia</taxon>
        <taxon>Eggerthellales</taxon>
        <taxon>Eggerthellaceae</taxon>
        <taxon>Cryptobacterium</taxon>
    </lineage>
</organism>
<dbReference type="InterPro" id="IPR038763">
    <property type="entry name" value="DHH_sf"/>
</dbReference>
<dbReference type="AlphaFoldDB" id="C7MP62"/>
<evidence type="ECO:0000259" key="8">
    <source>
        <dbReference type="SMART" id="SM01131"/>
    </source>
</evidence>
<dbReference type="Gene3D" id="3.10.310.20">
    <property type="entry name" value="DHHA2 domain"/>
    <property type="match status" value="1"/>
</dbReference>
<dbReference type="InterPro" id="IPR004097">
    <property type="entry name" value="DHHA2"/>
</dbReference>
<dbReference type="NCBIfam" id="NF003877">
    <property type="entry name" value="PRK05427.1"/>
    <property type="match status" value="1"/>
</dbReference>
<dbReference type="STRING" id="469378.Ccur_10110"/>
<dbReference type="SUPFAM" id="SSF64182">
    <property type="entry name" value="DHH phosphoesterases"/>
    <property type="match status" value="1"/>
</dbReference>
<dbReference type="GO" id="GO:0004427">
    <property type="term" value="F:inorganic diphosphate phosphatase activity"/>
    <property type="evidence" value="ECO:0007669"/>
    <property type="project" value="UniProtKB-EC"/>
</dbReference>
<feature type="domain" description="DHHA2" evidence="8">
    <location>
        <begin position="187"/>
        <end position="311"/>
    </location>
</feature>
<accession>C7MP62</accession>
<evidence type="ECO:0000256" key="1">
    <source>
        <dbReference type="ARBA" id="ARBA00001936"/>
    </source>
</evidence>
<dbReference type="Gene3D" id="3.90.1640.10">
    <property type="entry name" value="inorganic pyrophosphatase (n-terminal core)"/>
    <property type="match status" value="1"/>
</dbReference>
<evidence type="ECO:0000313" key="9">
    <source>
        <dbReference type="EMBL" id="ACU94702.1"/>
    </source>
</evidence>
<proteinExistence type="predicted"/>
<protein>
    <recommendedName>
        <fullName evidence="2">inorganic diphosphatase</fullName>
        <ecNumber evidence="2">3.6.1.1</ecNumber>
    </recommendedName>
    <alternativeName>
        <fullName evidence="6">Pyrophosphate phospho-hydrolase</fullName>
    </alternativeName>
</protein>
<keyword evidence="10" id="KW-1185">Reference proteome</keyword>
<dbReference type="GO" id="GO:0005737">
    <property type="term" value="C:cytoplasm"/>
    <property type="evidence" value="ECO:0007669"/>
    <property type="project" value="InterPro"/>
</dbReference>
<evidence type="ECO:0000256" key="4">
    <source>
        <dbReference type="ARBA" id="ARBA00022801"/>
    </source>
</evidence>
<keyword evidence="3" id="KW-0479">Metal-binding</keyword>
<dbReference type="FunFam" id="3.90.1640.10:FF:000001">
    <property type="entry name" value="Probable manganese-dependent inorganic pyrophosphatase"/>
    <property type="match status" value="1"/>
</dbReference>
<evidence type="ECO:0000256" key="7">
    <source>
        <dbReference type="ARBA" id="ARBA00047820"/>
    </source>
</evidence>
<reference evidence="9 10" key="1">
    <citation type="journal article" date="2009" name="Stand. Genomic Sci.">
        <title>Complete genome sequence of Cryptobacterium curtum type strain (12-3).</title>
        <authorList>
            <person name="Mavrommatis K."/>
            <person name="Pukall R."/>
            <person name="Rohde C."/>
            <person name="Chen F."/>
            <person name="Sims D."/>
            <person name="Brettin T."/>
            <person name="Kuske C."/>
            <person name="Detter J.C."/>
            <person name="Han C."/>
            <person name="Lapidus A."/>
            <person name="Copeland A."/>
            <person name="Glavina Del Rio T."/>
            <person name="Nolan M."/>
            <person name="Lucas S."/>
            <person name="Tice H."/>
            <person name="Cheng J.F."/>
            <person name="Bruce D."/>
            <person name="Goodwin L."/>
            <person name="Pitluck S."/>
            <person name="Ovchinnikova G."/>
            <person name="Pati A."/>
            <person name="Ivanova N."/>
            <person name="Chen A."/>
            <person name="Palaniappan K."/>
            <person name="Chain P."/>
            <person name="D'haeseleer P."/>
            <person name="Goker M."/>
            <person name="Bristow J."/>
            <person name="Eisen J.A."/>
            <person name="Markowitz V."/>
            <person name="Hugenholtz P."/>
            <person name="Rohde M."/>
            <person name="Klenk H.P."/>
            <person name="Kyrpides N.C."/>
        </authorList>
    </citation>
    <scope>NUCLEOTIDE SEQUENCE [LARGE SCALE GENOMIC DNA]</scope>
    <source>
        <strain evidence="10">ATCC 700683 / DSM 15641 / 12-3</strain>
    </source>
</reference>